<name>A0A7T0G1Q4_9BACT</name>
<dbReference type="Proteomes" id="UP000594688">
    <property type="component" value="Chromosome"/>
</dbReference>
<evidence type="ECO:0000313" key="2">
    <source>
        <dbReference type="Proteomes" id="UP000594688"/>
    </source>
</evidence>
<proteinExistence type="predicted"/>
<dbReference type="PANTHER" id="PTHR34801">
    <property type="entry name" value="EXPRESSED PROTEIN"/>
    <property type="match status" value="1"/>
</dbReference>
<dbReference type="Pfam" id="PF07386">
    <property type="entry name" value="DUF1499"/>
    <property type="match status" value="1"/>
</dbReference>
<accession>A0A7T0G1Q4</accession>
<protein>
    <submittedName>
        <fullName evidence="1">DUF1499 domain-containing protein</fullName>
    </submittedName>
</protein>
<dbReference type="PANTHER" id="PTHR34801:SF6">
    <property type="entry name" value="SLL1620 PROTEIN"/>
    <property type="match status" value="1"/>
</dbReference>
<gene>
    <name evidence="1" type="ORF">G3M70_04380</name>
</gene>
<organism evidence="1 2">
    <name type="scientific">Candidatus Nitronauta litoralis</name>
    <dbReference type="NCBI Taxonomy" id="2705533"/>
    <lineage>
        <taxon>Bacteria</taxon>
        <taxon>Pseudomonadati</taxon>
        <taxon>Nitrospinota/Tectimicrobiota group</taxon>
        <taxon>Nitrospinota</taxon>
        <taxon>Nitrospinia</taxon>
        <taxon>Nitrospinales</taxon>
        <taxon>Nitrospinaceae</taxon>
        <taxon>Candidatus Nitronauta</taxon>
    </lineage>
</organism>
<dbReference type="EMBL" id="CP048685">
    <property type="protein sequence ID" value="QPJ63709.1"/>
    <property type="molecule type" value="Genomic_DNA"/>
</dbReference>
<sequence length="146" mass="16468">MLFFVLTLSACTGERPKDLGVQDGKLKNCPSSPNCVSTNATEDAEHSVKPLLFSADAKEVMGRVKRAVESQDRVRIITEKENYLYAEFESLVFRFVDDVEFYFDSQTGTLHVRSASRIGKSDLGVNRERVELIYSLLKKTDKKPKA</sequence>
<dbReference type="AlphaFoldDB" id="A0A7T0G1Q4"/>
<evidence type="ECO:0000313" key="1">
    <source>
        <dbReference type="EMBL" id="QPJ63709.1"/>
    </source>
</evidence>
<dbReference type="InterPro" id="IPR010865">
    <property type="entry name" value="DUF1499"/>
</dbReference>
<dbReference type="KEGG" id="nli:G3M70_04380"/>
<reference evidence="1 2" key="1">
    <citation type="submission" date="2020-02" db="EMBL/GenBank/DDBJ databases">
        <title>Genomic and physiological characterization of two novel Nitrospinaceae genera.</title>
        <authorList>
            <person name="Mueller A.J."/>
            <person name="Jung M.-Y."/>
            <person name="Strachan C.R."/>
            <person name="Herbold C.W."/>
            <person name="Kirkegaard R.H."/>
            <person name="Daims H."/>
        </authorList>
    </citation>
    <scope>NUCLEOTIDE SEQUENCE [LARGE SCALE GENOMIC DNA]</scope>
    <source>
        <strain evidence="1">EB</strain>
    </source>
</reference>
<dbReference type="PIRSF" id="PIRSF026426">
    <property type="entry name" value="DUF1499"/>
    <property type="match status" value="1"/>
</dbReference>